<accession>X1MLD9</accession>
<comment type="caution">
    <text evidence="1">The sequence shown here is derived from an EMBL/GenBank/DDBJ whole genome shotgun (WGS) entry which is preliminary data.</text>
</comment>
<sequence length="165" mass="18452">MAKSKYSKYFLNELPPEERQKGFGRMPAMVAFTDDDIIKGSHYLSVMVMGEAATKSAGHGPHTHNDPEVLVALGTDPDNPKVLGAEIELCMGPEMESHIITESTLVYIPANFIHCPFRILKVDRPFLFIQAQYAPKLTETSLKKLVAEELRDKMIFIEADGTQKD</sequence>
<reference evidence="1" key="1">
    <citation type="journal article" date="2014" name="Front. Microbiol.">
        <title>High frequency of phylogenetically diverse reductive dehalogenase-homologous genes in deep subseafloor sedimentary metagenomes.</title>
        <authorList>
            <person name="Kawai M."/>
            <person name="Futagami T."/>
            <person name="Toyoda A."/>
            <person name="Takaki Y."/>
            <person name="Nishi S."/>
            <person name="Hori S."/>
            <person name="Arai W."/>
            <person name="Tsubouchi T."/>
            <person name="Morono Y."/>
            <person name="Uchiyama I."/>
            <person name="Ito T."/>
            <person name="Fujiyama A."/>
            <person name="Inagaki F."/>
            <person name="Takami H."/>
        </authorList>
    </citation>
    <scope>NUCLEOTIDE SEQUENCE</scope>
    <source>
        <strain evidence="1">Expedition CK06-06</strain>
    </source>
</reference>
<proteinExistence type="predicted"/>
<gene>
    <name evidence="1" type="ORF">S06H3_13599</name>
</gene>
<name>X1MLD9_9ZZZZ</name>
<evidence type="ECO:0000313" key="1">
    <source>
        <dbReference type="EMBL" id="GAI15490.1"/>
    </source>
</evidence>
<dbReference type="EMBL" id="BARV01006644">
    <property type="protein sequence ID" value="GAI15490.1"/>
    <property type="molecule type" value="Genomic_DNA"/>
</dbReference>
<protein>
    <recommendedName>
        <fullName evidence="2">Cupin type-1 domain-containing protein</fullName>
    </recommendedName>
</protein>
<organism evidence="1">
    <name type="scientific">marine sediment metagenome</name>
    <dbReference type="NCBI Taxonomy" id="412755"/>
    <lineage>
        <taxon>unclassified sequences</taxon>
        <taxon>metagenomes</taxon>
        <taxon>ecological metagenomes</taxon>
    </lineage>
</organism>
<evidence type="ECO:0008006" key="2">
    <source>
        <dbReference type="Google" id="ProtNLM"/>
    </source>
</evidence>
<dbReference type="AlphaFoldDB" id="X1MLD9"/>